<dbReference type="InterPro" id="IPR050053">
    <property type="entry name" value="ATPase_alpha/beta_chains"/>
</dbReference>
<accession>A0A7S0A2X6</accession>
<evidence type="ECO:0000256" key="6">
    <source>
        <dbReference type="ARBA" id="ARBA00022840"/>
    </source>
</evidence>
<keyword evidence="5" id="KW-0375">Hydrogen ion transport</keyword>
<dbReference type="PANTHER" id="PTHR15184:SF71">
    <property type="entry name" value="ATP SYNTHASE SUBUNIT BETA, MITOCHONDRIAL"/>
    <property type="match status" value="1"/>
</dbReference>
<evidence type="ECO:0000256" key="9">
    <source>
        <dbReference type="ARBA" id="ARBA00023136"/>
    </source>
</evidence>
<gene>
    <name evidence="15" type="ORF">PBAH0796_LOCUS6729</name>
</gene>
<dbReference type="CDD" id="cd18110">
    <property type="entry name" value="ATP-synt_F1_beta_C"/>
    <property type="match status" value="1"/>
</dbReference>
<dbReference type="InterPro" id="IPR005722">
    <property type="entry name" value="ATP_synth_F1_bsu"/>
</dbReference>
<dbReference type="Pfam" id="PF00006">
    <property type="entry name" value="ATP-synt_ab"/>
    <property type="match status" value="1"/>
</dbReference>
<dbReference type="SMART" id="SM00382">
    <property type="entry name" value="AAA"/>
    <property type="match status" value="1"/>
</dbReference>
<dbReference type="GO" id="GO:0046933">
    <property type="term" value="F:proton-transporting ATP synthase activity, rotational mechanism"/>
    <property type="evidence" value="ECO:0007669"/>
    <property type="project" value="InterPro"/>
</dbReference>
<evidence type="ECO:0000313" key="15">
    <source>
        <dbReference type="EMBL" id="CAD8351362.1"/>
    </source>
</evidence>
<keyword evidence="13" id="KW-0812">Transmembrane</keyword>
<dbReference type="SUPFAM" id="SSF52540">
    <property type="entry name" value="P-loop containing nucleoside triphosphate hydrolases"/>
    <property type="match status" value="1"/>
</dbReference>
<feature type="domain" description="AAA+ ATPase" evidence="14">
    <location>
        <begin position="374"/>
        <end position="598"/>
    </location>
</feature>
<comment type="subcellular location">
    <subcellularLocation>
        <location evidence="1">Membrane</location>
        <topology evidence="1">Peripheral membrane protein</topology>
    </subcellularLocation>
</comment>
<dbReference type="NCBIfam" id="TIGR01039">
    <property type="entry name" value="atpD"/>
    <property type="match status" value="1"/>
</dbReference>
<dbReference type="FunFam" id="1.10.1140.10:FF:000005">
    <property type="entry name" value="ATP synthase subunit beta"/>
    <property type="match status" value="1"/>
</dbReference>
<dbReference type="EMBL" id="HBEG01011308">
    <property type="protein sequence ID" value="CAD8351362.1"/>
    <property type="molecule type" value="Transcribed_RNA"/>
</dbReference>
<comment type="similarity">
    <text evidence="2">Belongs to the ATPase alpha/beta chains family.</text>
</comment>
<dbReference type="GO" id="GO:0045259">
    <property type="term" value="C:proton-transporting ATP synthase complex"/>
    <property type="evidence" value="ECO:0007669"/>
    <property type="project" value="UniProtKB-KW"/>
</dbReference>
<dbReference type="PANTHER" id="PTHR15184">
    <property type="entry name" value="ATP SYNTHASE"/>
    <property type="match status" value="1"/>
</dbReference>
<sequence length="728" mass="81082">MCVVFSNHGCVCSCVGPVIDVQMKCKVFYREKFMMTQIRPVLSVVRDVFLPSVYDALLVIRPSCNFRDGGVVKNCMVNFGQYFVELPFNDSYLFGLIHLIPADYKSTLHSFYSSMCKEVCDMNTRDIVLGFASVFLFVKSYANCLVAELSQLCYGGVLRAIALGSTDGLCTWRCTFLMGLQPVLVPVGRIALGRIFNVVGSVIDRYMELSLSSQFNTAIPVDLGLFVESCEDLTYTLSYPDTILTLVHTKALDFNLLYLWNTMVVSTISFAWIFYVGYLYQDLIYSDWTPSYYGVASRRLRTGEAHSSIIFEEIDRSVNALSRACESLFFNTDTLFALVKPIHRTPVAIMTLSIHLTLFETGIKVVDLLTPYKKGGKIGLFGGAGVGKTVVIMELIRNLAVEHGGLSLFAGVGERTREGNDLYCEMQDSGIISLTLRQFAGTHRLSHLGLSHLERTCYPCLMYQPLFAANQSQVVLVFGQMNETPGSRMRVTHASLAAAEYFRDAFCQDVLIFVDNVFRFLQAGSEVSTLLGRMPSAVGYQPTLSTEMGSFQERIVATTTGSITSIQAIYVPADDLTDPAPVVIFGHLDAVTVLSRALASKGIYPAVDPFNSTSKMLDPSYVKQEHFCVATDVKQMLQRYKELQDVIAILGLEELSDQDRIVVDRARKIERFLSQPFFVAEVFTRIQGRYVSLNDTIMGFSQILTGELDVWSEGAFYLKGAICDVTAR</sequence>
<keyword evidence="4 12" id="KW-0547">Nucleotide-binding</keyword>
<evidence type="ECO:0000256" key="3">
    <source>
        <dbReference type="ARBA" id="ARBA00022448"/>
    </source>
</evidence>
<dbReference type="GO" id="GO:0005739">
    <property type="term" value="C:mitochondrion"/>
    <property type="evidence" value="ECO:0007669"/>
    <property type="project" value="GOC"/>
</dbReference>
<dbReference type="InterPro" id="IPR000194">
    <property type="entry name" value="ATPase_F1/V1/A1_a/bsu_nucl-bd"/>
</dbReference>
<keyword evidence="8" id="KW-0406">Ion transport</keyword>
<dbReference type="Gene3D" id="1.10.1140.10">
    <property type="entry name" value="Bovine Mitochondrial F1-atpase, Atp Synthase Beta Chain, Chain D, domain 3"/>
    <property type="match status" value="1"/>
</dbReference>
<dbReference type="HAMAP" id="MF_01347">
    <property type="entry name" value="ATP_synth_beta_bact"/>
    <property type="match status" value="1"/>
</dbReference>
<evidence type="ECO:0000256" key="5">
    <source>
        <dbReference type="ARBA" id="ARBA00022781"/>
    </source>
</evidence>
<evidence type="ECO:0000256" key="10">
    <source>
        <dbReference type="ARBA" id="ARBA00023196"/>
    </source>
</evidence>
<dbReference type="AlphaFoldDB" id="A0A7S0A2X6"/>
<dbReference type="InterPro" id="IPR027417">
    <property type="entry name" value="P-loop_NTPase"/>
</dbReference>
<proteinExistence type="inferred from homology"/>
<comment type="subunit">
    <text evidence="12">F-type ATPases have 2 components, CF(1) - the catalytic core - and CF(0) - the membrane proton channel. CF(1) and CF(0) have multiple subunits.</text>
</comment>
<evidence type="ECO:0000256" key="13">
    <source>
        <dbReference type="SAM" id="Phobius"/>
    </source>
</evidence>
<evidence type="ECO:0000256" key="8">
    <source>
        <dbReference type="ARBA" id="ARBA00023065"/>
    </source>
</evidence>
<evidence type="ECO:0000256" key="1">
    <source>
        <dbReference type="ARBA" id="ARBA00004170"/>
    </source>
</evidence>
<keyword evidence="9 13" id="KW-0472">Membrane</keyword>
<dbReference type="InterPro" id="IPR024034">
    <property type="entry name" value="ATPase_F1/V1_b/a_C"/>
</dbReference>
<dbReference type="CDD" id="cd01133">
    <property type="entry name" value="F1-ATPase_beta_CD"/>
    <property type="match status" value="1"/>
</dbReference>
<dbReference type="Pfam" id="PF22919">
    <property type="entry name" value="ATP-synt_VA_C"/>
    <property type="match status" value="1"/>
</dbReference>
<keyword evidence="7" id="KW-1278">Translocase</keyword>
<dbReference type="GO" id="GO:0042776">
    <property type="term" value="P:proton motive force-driven mitochondrial ATP synthesis"/>
    <property type="evidence" value="ECO:0007669"/>
    <property type="project" value="TreeGrafter"/>
</dbReference>
<evidence type="ECO:0000259" key="14">
    <source>
        <dbReference type="SMART" id="SM00382"/>
    </source>
</evidence>
<reference evidence="15" key="1">
    <citation type="submission" date="2021-01" db="EMBL/GenBank/DDBJ databases">
        <authorList>
            <person name="Corre E."/>
            <person name="Pelletier E."/>
            <person name="Niang G."/>
            <person name="Scheremetjew M."/>
            <person name="Finn R."/>
            <person name="Kale V."/>
            <person name="Holt S."/>
            <person name="Cochrane G."/>
            <person name="Meng A."/>
            <person name="Brown T."/>
            <person name="Cohen L."/>
        </authorList>
    </citation>
    <scope>NUCLEOTIDE SEQUENCE</scope>
    <source>
        <strain evidence="15">Pbaha01</strain>
    </source>
</reference>
<evidence type="ECO:0000256" key="2">
    <source>
        <dbReference type="ARBA" id="ARBA00008936"/>
    </source>
</evidence>
<keyword evidence="13" id="KW-1133">Transmembrane helix</keyword>
<keyword evidence="11 12" id="KW-0066">ATP synthesis</keyword>
<dbReference type="Gene3D" id="3.40.50.300">
    <property type="entry name" value="P-loop containing nucleotide triphosphate hydrolases"/>
    <property type="match status" value="1"/>
</dbReference>
<dbReference type="InterPro" id="IPR003593">
    <property type="entry name" value="AAA+_ATPase"/>
</dbReference>
<evidence type="ECO:0000256" key="4">
    <source>
        <dbReference type="ARBA" id="ARBA00022741"/>
    </source>
</evidence>
<feature type="transmembrane region" description="Helical" evidence="13">
    <location>
        <begin position="258"/>
        <end position="280"/>
    </location>
</feature>
<keyword evidence="3" id="KW-0813">Transport</keyword>
<protein>
    <recommendedName>
        <fullName evidence="12">ATP synthase subunit beta</fullName>
        <ecNumber evidence="12">7.1.2.2</ecNumber>
    </recommendedName>
</protein>
<evidence type="ECO:0000256" key="7">
    <source>
        <dbReference type="ARBA" id="ARBA00022967"/>
    </source>
</evidence>
<dbReference type="GO" id="GO:0005524">
    <property type="term" value="F:ATP binding"/>
    <property type="evidence" value="ECO:0007669"/>
    <property type="project" value="UniProtKB-KW"/>
</dbReference>
<comment type="function">
    <text evidence="12">Produces ATP from ADP in the presence of a proton gradient across the membrane.</text>
</comment>
<name>A0A7S0A2X6_9DINO</name>
<dbReference type="SUPFAM" id="SSF47917">
    <property type="entry name" value="C-terminal domain of alpha and beta subunits of F1 ATP synthase"/>
    <property type="match status" value="1"/>
</dbReference>
<keyword evidence="6 12" id="KW-0067">ATP-binding</keyword>
<keyword evidence="10 12" id="KW-0139">CF(1)</keyword>
<comment type="catalytic activity">
    <reaction evidence="12">
        <text>ATP + H2O + 4 H(+)(in) = ADP + phosphate + 5 H(+)(out)</text>
        <dbReference type="Rhea" id="RHEA:57720"/>
        <dbReference type="ChEBI" id="CHEBI:15377"/>
        <dbReference type="ChEBI" id="CHEBI:15378"/>
        <dbReference type="ChEBI" id="CHEBI:30616"/>
        <dbReference type="ChEBI" id="CHEBI:43474"/>
        <dbReference type="ChEBI" id="CHEBI:456216"/>
        <dbReference type="EC" id="7.1.2.2"/>
    </reaction>
</comment>
<dbReference type="EC" id="7.1.2.2" evidence="12"/>
<evidence type="ECO:0000256" key="12">
    <source>
        <dbReference type="RuleBase" id="RU003553"/>
    </source>
</evidence>
<organism evidence="15">
    <name type="scientific">Pyrodinium bahamense</name>
    <dbReference type="NCBI Taxonomy" id="73915"/>
    <lineage>
        <taxon>Eukaryota</taxon>
        <taxon>Sar</taxon>
        <taxon>Alveolata</taxon>
        <taxon>Dinophyceae</taxon>
        <taxon>Gonyaulacales</taxon>
        <taxon>Pyrocystaceae</taxon>
        <taxon>Pyrodinium</taxon>
    </lineage>
</organism>
<dbReference type="InterPro" id="IPR055190">
    <property type="entry name" value="ATP-synt_VA_C"/>
</dbReference>
<evidence type="ECO:0000256" key="11">
    <source>
        <dbReference type="ARBA" id="ARBA00023310"/>
    </source>
</evidence>